<evidence type="ECO:0000313" key="1">
    <source>
        <dbReference type="EMBL" id="KAK3919528.1"/>
    </source>
</evidence>
<keyword evidence="2" id="KW-1185">Reference proteome</keyword>
<proteinExistence type="predicted"/>
<reference evidence="1" key="2">
    <citation type="journal article" date="2023" name="BMC Genomics">
        <title>Pest status, molecular evolution, and epigenetic factors derived from the genome assembly of Frankliniella fusca, a thysanopteran phytovirus vector.</title>
        <authorList>
            <person name="Catto M.A."/>
            <person name="Labadie P.E."/>
            <person name="Jacobson A.L."/>
            <person name="Kennedy G.G."/>
            <person name="Srinivasan R."/>
            <person name="Hunt B.G."/>
        </authorList>
    </citation>
    <scope>NUCLEOTIDE SEQUENCE</scope>
    <source>
        <strain evidence="1">PL_HMW_Pooled</strain>
    </source>
</reference>
<keyword evidence="1" id="KW-0808">Transferase</keyword>
<keyword evidence="1" id="KW-0687">Ribonucleoprotein</keyword>
<sequence length="141" mass="15387">MLLLEVVPVDLHALVAQVDCFYLEKRGRYSSPERVLPVLWKSLNWSLDQGSTLLVRPGAAAGPGSSLTVATLLESLESLGKSGKIKVSGKSGKTEILSGKSRKAANRIVFRIKLRLLAYKQKEKDAIDGDLDKLRGTLNNL</sequence>
<evidence type="ECO:0000313" key="2">
    <source>
        <dbReference type="Proteomes" id="UP001219518"/>
    </source>
</evidence>
<dbReference type="AlphaFoldDB" id="A0AAE1HE36"/>
<comment type="caution">
    <text evidence="1">The sequence shown here is derived from an EMBL/GenBank/DDBJ whole genome shotgun (WGS) entry which is preliminary data.</text>
</comment>
<keyword evidence="1" id="KW-0489">Methyltransferase</keyword>
<protein>
    <submittedName>
        <fullName evidence="1">Ribosomal protein L11 methyltransferase</fullName>
    </submittedName>
</protein>
<organism evidence="1 2">
    <name type="scientific">Frankliniella fusca</name>
    <dbReference type="NCBI Taxonomy" id="407009"/>
    <lineage>
        <taxon>Eukaryota</taxon>
        <taxon>Metazoa</taxon>
        <taxon>Ecdysozoa</taxon>
        <taxon>Arthropoda</taxon>
        <taxon>Hexapoda</taxon>
        <taxon>Insecta</taxon>
        <taxon>Pterygota</taxon>
        <taxon>Neoptera</taxon>
        <taxon>Paraneoptera</taxon>
        <taxon>Thysanoptera</taxon>
        <taxon>Terebrantia</taxon>
        <taxon>Thripoidea</taxon>
        <taxon>Thripidae</taxon>
        <taxon>Frankliniella</taxon>
    </lineage>
</organism>
<dbReference type="Proteomes" id="UP001219518">
    <property type="component" value="Unassembled WGS sequence"/>
</dbReference>
<accession>A0AAE1HE36</accession>
<keyword evidence="1" id="KW-0689">Ribosomal protein</keyword>
<name>A0AAE1HE36_9NEOP</name>
<dbReference type="GO" id="GO:0005840">
    <property type="term" value="C:ribosome"/>
    <property type="evidence" value="ECO:0007669"/>
    <property type="project" value="UniProtKB-KW"/>
</dbReference>
<dbReference type="GO" id="GO:0008168">
    <property type="term" value="F:methyltransferase activity"/>
    <property type="evidence" value="ECO:0007669"/>
    <property type="project" value="UniProtKB-KW"/>
</dbReference>
<dbReference type="EMBL" id="JAHWGI010000979">
    <property type="protein sequence ID" value="KAK3919528.1"/>
    <property type="molecule type" value="Genomic_DNA"/>
</dbReference>
<reference evidence="1" key="1">
    <citation type="submission" date="2021-07" db="EMBL/GenBank/DDBJ databases">
        <authorList>
            <person name="Catto M.A."/>
            <person name="Jacobson A."/>
            <person name="Kennedy G."/>
            <person name="Labadie P."/>
            <person name="Hunt B.G."/>
            <person name="Srinivasan R."/>
        </authorList>
    </citation>
    <scope>NUCLEOTIDE SEQUENCE</scope>
    <source>
        <strain evidence="1">PL_HMW_Pooled</strain>
        <tissue evidence="1">Head</tissue>
    </source>
</reference>
<dbReference type="GO" id="GO:0032259">
    <property type="term" value="P:methylation"/>
    <property type="evidence" value="ECO:0007669"/>
    <property type="project" value="UniProtKB-KW"/>
</dbReference>
<gene>
    <name evidence="1" type="ORF">KUF71_008655</name>
</gene>